<sequence length="433" mass="48586">MACKRLMLDDYEQGESFGFDLENQENVAHNNVAKRHKGQLETPLHRMLKRHIPGNSAATVLSPITELAYNMRGARLNESGGGGTPKSSNSLRPFNSINSIESSCDSGNSLDDEYLHMFELDQRDAAAVGLPGDLEQLISGQLKTEHISESGAEPKYRSARRCLSMLPREPAEEDSSGSSVSVASSKSPTASVTATRMLQRRSMSMNDADILTALGDEPELIGDLSKPCALPCLLTGTRHRDLKTISCETLARLINGEFWEQLGHDYGYQIIDCRYPYEYEGGHIRGAHNLYTRALIKEAFPSAAFQQHLTGQRHIYIFHCEFSSERGPKLLRFLRSIDRNQHTHNYPALDYPELYLLHNGYKEFYNLYANLCEPREYVPMLSPAHNEEFRHFRAKTKSWQCGDGDGADSGIGGGTSTGSRTLRKSRSRLHYFE</sequence>
<accession>A0AAU9FBX0</accession>
<dbReference type="Proteomes" id="UP001500889">
    <property type="component" value="Chromosome U"/>
</dbReference>
<keyword evidence="5" id="KW-0904">Protein phosphatase</keyword>
<feature type="compositionally biased region" description="Basic residues" evidence="8">
    <location>
        <begin position="421"/>
        <end position="433"/>
    </location>
</feature>
<evidence type="ECO:0000256" key="6">
    <source>
        <dbReference type="ARBA" id="ARBA00023306"/>
    </source>
</evidence>
<reference evidence="10 11" key="1">
    <citation type="submission" date="2024-02" db="EMBL/GenBank/DDBJ databases">
        <title>A chromosome-level genome assembly of Drosophila madeirensis, a fruit fly species endemic to Madeira island.</title>
        <authorList>
            <person name="Tomihara K."/>
            <person name="Llopart A."/>
            <person name="Yamamoto D."/>
        </authorList>
    </citation>
    <scope>NUCLEOTIDE SEQUENCE [LARGE SCALE GENOMIC DNA]</scope>
    <source>
        <strain evidence="10 11">RF1</strain>
    </source>
</reference>
<evidence type="ECO:0000256" key="3">
    <source>
        <dbReference type="ARBA" id="ARBA00022618"/>
    </source>
</evidence>
<dbReference type="FunFam" id="3.40.250.10:FF:000036">
    <property type="entry name" value="M-phase inducer phosphatase"/>
    <property type="match status" value="1"/>
</dbReference>
<evidence type="ECO:0000313" key="11">
    <source>
        <dbReference type="Proteomes" id="UP001500889"/>
    </source>
</evidence>
<dbReference type="GO" id="GO:0032502">
    <property type="term" value="P:developmental process"/>
    <property type="evidence" value="ECO:0007669"/>
    <property type="project" value="UniProtKB-ARBA"/>
</dbReference>
<dbReference type="PROSITE" id="PS50206">
    <property type="entry name" value="RHODANESE_3"/>
    <property type="match status" value="1"/>
</dbReference>
<feature type="compositionally biased region" description="Gly residues" evidence="8">
    <location>
        <begin position="404"/>
        <end position="416"/>
    </location>
</feature>
<gene>
    <name evidence="10" type="ORF">DMAD_11093</name>
</gene>
<evidence type="ECO:0000256" key="2">
    <source>
        <dbReference type="ARBA" id="ARBA00013064"/>
    </source>
</evidence>
<feature type="compositionally biased region" description="Low complexity" evidence="8">
    <location>
        <begin position="176"/>
        <end position="193"/>
    </location>
</feature>
<dbReference type="InterPro" id="IPR001763">
    <property type="entry name" value="Rhodanese-like_dom"/>
</dbReference>
<dbReference type="Gene3D" id="3.40.250.10">
    <property type="entry name" value="Rhodanese-like domain"/>
    <property type="match status" value="1"/>
</dbReference>
<name>A0AAU9FBX0_DROMD</name>
<evidence type="ECO:0000256" key="4">
    <source>
        <dbReference type="ARBA" id="ARBA00022801"/>
    </source>
</evidence>
<dbReference type="SMART" id="SM00450">
    <property type="entry name" value="RHOD"/>
    <property type="match status" value="1"/>
</dbReference>
<dbReference type="EC" id="3.1.3.48" evidence="2"/>
<feature type="region of interest" description="Disordered" evidence="8">
    <location>
        <begin position="404"/>
        <end position="433"/>
    </location>
</feature>
<evidence type="ECO:0000313" key="10">
    <source>
        <dbReference type="EMBL" id="BFF93199.1"/>
    </source>
</evidence>
<evidence type="ECO:0000256" key="1">
    <source>
        <dbReference type="ARBA" id="ARBA00011065"/>
    </source>
</evidence>
<keyword evidence="11" id="KW-1185">Reference proteome</keyword>
<feature type="region of interest" description="Disordered" evidence="8">
    <location>
        <begin position="168"/>
        <end position="193"/>
    </location>
</feature>
<evidence type="ECO:0000256" key="7">
    <source>
        <dbReference type="ARBA" id="ARBA00051722"/>
    </source>
</evidence>
<comment type="similarity">
    <text evidence="1">Belongs to the MPI phosphatase family.</text>
</comment>
<dbReference type="GO" id="GO:0110032">
    <property type="term" value="P:positive regulation of G2/MI transition of meiotic cell cycle"/>
    <property type="evidence" value="ECO:0007669"/>
    <property type="project" value="TreeGrafter"/>
</dbReference>
<feature type="domain" description="Rhodanese" evidence="9">
    <location>
        <begin position="264"/>
        <end position="373"/>
    </location>
</feature>
<keyword evidence="3" id="KW-0132">Cell division</keyword>
<dbReference type="PANTHER" id="PTHR10828:SF76">
    <property type="entry name" value="M-PHASE INDUCER PHOSPHATASE"/>
    <property type="match status" value="1"/>
</dbReference>
<dbReference type="GO" id="GO:0005634">
    <property type="term" value="C:nucleus"/>
    <property type="evidence" value="ECO:0007669"/>
    <property type="project" value="TreeGrafter"/>
</dbReference>
<protein>
    <recommendedName>
        <fullName evidence="2">protein-tyrosine-phosphatase</fullName>
        <ecNumber evidence="2">3.1.3.48</ecNumber>
    </recommendedName>
</protein>
<dbReference type="AlphaFoldDB" id="A0AAU9FBX0"/>
<dbReference type="SUPFAM" id="SSF52821">
    <property type="entry name" value="Rhodanese/Cell cycle control phosphatase"/>
    <property type="match status" value="1"/>
</dbReference>
<dbReference type="PRINTS" id="PR00716">
    <property type="entry name" value="MPIPHPHTASE"/>
</dbReference>
<dbReference type="GO" id="GO:0010256">
    <property type="term" value="P:endomembrane system organization"/>
    <property type="evidence" value="ECO:0007669"/>
    <property type="project" value="UniProtKB-ARBA"/>
</dbReference>
<dbReference type="CDD" id="cd01530">
    <property type="entry name" value="Cdc25"/>
    <property type="match status" value="1"/>
</dbReference>
<evidence type="ECO:0000256" key="5">
    <source>
        <dbReference type="ARBA" id="ARBA00022912"/>
    </source>
</evidence>
<organism evidence="10 11">
    <name type="scientific">Drosophila madeirensis</name>
    <name type="common">Fruit fly</name>
    <dbReference type="NCBI Taxonomy" id="30013"/>
    <lineage>
        <taxon>Eukaryota</taxon>
        <taxon>Metazoa</taxon>
        <taxon>Ecdysozoa</taxon>
        <taxon>Arthropoda</taxon>
        <taxon>Hexapoda</taxon>
        <taxon>Insecta</taxon>
        <taxon>Pterygota</taxon>
        <taxon>Neoptera</taxon>
        <taxon>Endopterygota</taxon>
        <taxon>Diptera</taxon>
        <taxon>Brachycera</taxon>
        <taxon>Muscomorpha</taxon>
        <taxon>Ephydroidea</taxon>
        <taxon>Drosophilidae</taxon>
        <taxon>Drosophila</taxon>
        <taxon>Sophophora</taxon>
    </lineage>
</organism>
<dbReference type="GO" id="GO:0005737">
    <property type="term" value="C:cytoplasm"/>
    <property type="evidence" value="ECO:0007669"/>
    <property type="project" value="TreeGrafter"/>
</dbReference>
<dbReference type="InterPro" id="IPR036873">
    <property type="entry name" value="Rhodanese-like_dom_sf"/>
</dbReference>
<dbReference type="GO" id="GO:0000086">
    <property type="term" value="P:G2/M transition of mitotic cell cycle"/>
    <property type="evidence" value="ECO:0007669"/>
    <property type="project" value="TreeGrafter"/>
</dbReference>
<dbReference type="GO" id="GO:0004725">
    <property type="term" value="F:protein tyrosine phosphatase activity"/>
    <property type="evidence" value="ECO:0007669"/>
    <property type="project" value="UniProtKB-EC"/>
</dbReference>
<evidence type="ECO:0000259" key="9">
    <source>
        <dbReference type="PROSITE" id="PS50206"/>
    </source>
</evidence>
<dbReference type="PANTHER" id="PTHR10828">
    <property type="entry name" value="M-PHASE INDUCER PHOSPHATASE DUAL SPECIFICITY PHOSPHATASE CDC25"/>
    <property type="match status" value="1"/>
</dbReference>
<dbReference type="GO" id="GO:0010971">
    <property type="term" value="P:positive regulation of G2/M transition of mitotic cell cycle"/>
    <property type="evidence" value="ECO:0007669"/>
    <property type="project" value="TreeGrafter"/>
</dbReference>
<comment type="catalytic activity">
    <reaction evidence="7">
        <text>O-phospho-L-tyrosyl-[protein] + H2O = L-tyrosyl-[protein] + phosphate</text>
        <dbReference type="Rhea" id="RHEA:10684"/>
        <dbReference type="Rhea" id="RHEA-COMP:10136"/>
        <dbReference type="Rhea" id="RHEA-COMP:20101"/>
        <dbReference type="ChEBI" id="CHEBI:15377"/>
        <dbReference type="ChEBI" id="CHEBI:43474"/>
        <dbReference type="ChEBI" id="CHEBI:46858"/>
        <dbReference type="ChEBI" id="CHEBI:61978"/>
        <dbReference type="EC" id="3.1.3.48"/>
    </reaction>
</comment>
<dbReference type="Pfam" id="PF00581">
    <property type="entry name" value="Rhodanese"/>
    <property type="match status" value="1"/>
</dbReference>
<dbReference type="InterPro" id="IPR000751">
    <property type="entry name" value="MPI_Phosphatase"/>
</dbReference>
<keyword evidence="6" id="KW-0131">Cell cycle</keyword>
<proteinExistence type="inferred from homology"/>
<evidence type="ECO:0000256" key="8">
    <source>
        <dbReference type="SAM" id="MobiDB-lite"/>
    </source>
</evidence>
<dbReference type="GO" id="GO:0009794">
    <property type="term" value="P:regulation of mitotic cell cycle, embryonic"/>
    <property type="evidence" value="ECO:0007669"/>
    <property type="project" value="UniProtKB-ARBA"/>
</dbReference>
<keyword evidence="4" id="KW-0378">Hydrolase</keyword>
<dbReference type="EMBL" id="AP029264">
    <property type="protein sequence ID" value="BFF93199.1"/>
    <property type="molecule type" value="Genomic_DNA"/>
</dbReference>
<dbReference type="GO" id="GO:0051301">
    <property type="term" value="P:cell division"/>
    <property type="evidence" value="ECO:0007669"/>
    <property type="project" value="UniProtKB-KW"/>
</dbReference>